<proteinExistence type="predicted"/>
<dbReference type="Pfam" id="PF00561">
    <property type="entry name" value="Abhydrolase_1"/>
    <property type="match status" value="1"/>
</dbReference>
<name>A0AAV2ZBJ5_9STRA</name>
<reference evidence="3" key="2">
    <citation type="journal article" date="2023" name="Microbiol Resour">
        <title>Decontamination and Annotation of the Draft Genome Sequence of the Oomycete Lagenidium giganteum ARSEF 373.</title>
        <authorList>
            <person name="Morgan W.R."/>
            <person name="Tartar A."/>
        </authorList>
    </citation>
    <scope>NUCLEOTIDE SEQUENCE</scope>
    <source>
        <strain evidence="3">ARSEF 373</strain>
    </source>
</reference>
<evidence type="ECO:0000259" key="2">
    <source>
        <dbReference type="Pfam" id="PF00561"/>
    </source>
</evidence>
<sequence>MLLVMALLISGAQILARGPTKFPARGKMVEITLADGSGRKHQVHVRCDGPKNASFPVILMESDGSHGMLDFVALQMQFTANGRRSCIWDKPGLGYSDVRYAKRDDAEQFLPPLIDALGEQPPYILLGWGGGGPTVYQYATTAPQNVHSLVFLEAYPNDVEFLVEQRLNNLTNDATAAKRSVDLTGRRVLMGIINFIGIPLGLMPIIIPPANTTPPSLGAEVQWYMLADKTWTNQQFYLKESAAASMFAPSVFEQHALAPHIPIHTIAQVWSDDQARRIQCTSTDTSTDCANKVRRNQLYLDYKLGLLQYSGNRSASVMVNCTMDECTQATLVWWMPQYTATAVEHIYAGVSL</sequence>
<feature type="domain" description="AB hydrolase-1" evidence="2">
    <location>
        <begin position="78"/>
        <end position="170"/>
    </location>
</feature>
<dbReference type="InterPro" id="IPR000073">
    <property type="entry name" value="AB_hydrolase_1"/>
</dbReference>
<comment type="caution">
    <text evidence="3">The sequence shown here is derived from an EMBL/GenBank/DDBJ whole genome shotgun (WGS) entry which is preliminary data.</text>
</comment>
<keyword evidence="1" id="KW-0732">Signal</keyword>
<protein>
    <recommendedName>
        <fullName evidence="2">AB hydrolase-1 domain-containing protein</fullName>
    </recommendedName>
</protein>
<reference evidence="3" key="1">
    <citation type="submission" date="2022-11" db="EMBL/GenBank/DDBJ databases">
        <authorList>
            <person name="Morgan W.R."/>
            <person name="Tartar A."/>
        </authorList>
    </citation>
    <scope>NUCLEOTIDE SEQUENCE</scope>
    <source>
        <strain evidence="3">ARSEF 373</strain>
    </source>
</reference>
<evidence type="ECO:0000256" key="1">
    <source>
        <dbReference type="SAM" id="SignalP"/>
    </source>
</evidence>
<evidence type="ECO:0000313" key="4">
    <source>
        <dbReference type="Proteomes" id="UP001146120"/>
    </source>
</evidence>
<dbReference type="Gene3D" id="3.40.50.1820">
    <property type="entry name" value="alpha/beta hydrolase"/>
    <property type="match status" value="1"/>
</dbReference>
<dbReference type="AlphaFoldDB" id="A0AAV2ZBJ5"/>
<dbReference type="EMBL" id="DAKRPA010000009">
    <property type="protein sequence ID" value="DBA04358.1"/>
    <property type="molecule type" value="Genomic_DNA"/>
</dbReference>
<organism evidence="3 4">
    <name type="scientific">Lagenidium giganteum</name>
    <dbReference type="NCBI Taxonomy" id="4803"/>
    <lineage>
        <taxon>Eukaryota</taxon>
        <taxon>Sar</taxon>
        <taxon>Stramenopiles</taxon>
        <taxon>Oomycota</taxon>
        <taxon>Peronosporomycetes</taxon>
        <taxon>Pythiales</taxon>
        <taxon>Pythiaceae</taxon>
    </lineage>
</organism>
<gene>
    <name evidence="3" type="ORF">N0F65_002120</name>
</gene>
<feature type="signal peptide" evidence="1">
    <location>
        <begin position="1"/>
        <end position="16"/>
    </location>
</feature>
<accession>A0AAV2ZBJ5</accession>
<evidence type="ECO:0000313" key="3">
    <source>
        <dbReference type="EMBL" id="DBA04358.1"/>
    </source>
</evidence>
<feature type="chain" id="PRO_5043629362" description="AB hydrolase-1 domain-containing protein" evidence="1">
    <location>
        <begin position="17"/>
        <end position="352"/>
    </location>
</feature>
<dbReference type="Proteomes" id="UP001146120">
    <property type="component" value="Unassembled WGS sequence"/>
</dbReference>
<keyword evidence="4" id="KW-1185">Reference proteome</keyword>
<dbReference type="SUPFAM" id="SSF53474">
    <property type="entry name" value="alpha/beta-Hydrolases"/>
    <property type="match status" value="1"/>
</dbReference>
<dbReference type="InterPro" id="IPR029058">
    <property type="entry name" value="AB_hydrolase_fold"/>
</dbReference>